<name>A0AAD7DKC5_MYCRO</name>
<accession>A0AAD7DKC5</accession>
<dbReference type="Gene3D" id="3.40.50.720">
    <property type="entry name" value="NAD(P)-binding Rossmann-like Domain"/>
    <property type="match status" value="1"/>
</dbReference>
<keyword evidence="3" id="KW-1185">Reference proteome</keyword>
<protein>
    <recommendedName>
        <fullName evidence="1">Phosphogluconate dehydrogenase NAD-binding putative C-terminal domain-containing protein</fullName>
    </recommendedName>
</protein>
<dbReference type="AlphaFoldDB" id="A0AAD7DKC5"/>
<dbReference type="Pfam" id="PF09130">
    <property type="entry name" value="DUF1932"/>
    <property type="match status" value="1"/>
</dbReference>
<reference evidence="2" key="1">
    <citation type="submission" date="2023-03" db="EMBL/GenBank/DDBJ databases">
        <title>Massive genome expansion in bonnet fungi (Mycena s.s.) driven by repeated elements and novel gene families across ecological guilds.</title>
        <authorList>
            <consortium name="Lawrence Berkeley National Laboratory"/>
            <person name="Harder C.B."/>
            <person name="Miyauchi S."/>
            <person name="Viragh M."/>
            <person name="Kuo A."/>
            <person name="Thoen E."/>
            <person name="Andreopoulos B."/>
            <person name="Lu D."/>
            <person name="Skrede I."/>
            <person name="Drula E."/>
            <person name="Henrissat B."/>
            <person name="Morin E."/>
            <person name="Kohler A."/>
            <person name="Barry K."/>
            <person name="LaButti K."/>
            <person name="Morin E."/>
            <person name="Salamov A."/>
            <person name="Lipzen A."/>
            <person name="Mereny Z."/>
            <person name="Hegedus B."/>
            <person name="Baldrian P."/>
            <person name="Stursova M."/>
            <person name="Weitz H."/>
            <person name="Taylor A."/>
            <person name="Grigoriev I.V."/>
            <person name="Nagy L.G."/>
            <person name="Martin F."/>
            <person name="Kauserud H."/>
        </authorList>
    </citation>
    <scope>NUCLEOTIDE SEQUENCE</scope>
    <source>
        <strain evidence="2">CBHHK067</strain>
    </source>
</reference>
<comment type="caution">
    <text evidence="2">The sequence shown here is derived from an EMBL/GenBank/DDBJ whole genome shotgun (WGS) entry which is preliminary data.</text>
</comment>
<dbReference type="EMBL" id="JARKIE010000049">
    <property type="protein sequence ID" value="KAJ7692902.1"/>
    <property type="molecule type" value="Genomic_DNA"/>
</dbReference>
<proteinExistence type="predicted"/>
<feature type="domain" description="Phosphogluconate dehydrogenase NAD-binding putative C-terminal" evidence="1">
    <location>
        <begin position="202"/>
        <end position="265"/>
    </location>
</feature>
<gene>
    <name evidence="2" type="ORF">B0H17DRAFT_1200228</name>
</gene>
<sequence>MKTSPHTIALLAPEAMGAGIAARLSVSGAGTILTNLEGRSGATIQRAGASNMQHESYAEIVERATCIYCVAASSTRELIFVDCNTVNPESVKRMTELFDKTSMTFLDGLIIGTPPSETFNPGIYVVAAPKDAAALDSFTRMSTEFGLNIIALRGEGAGIGDASALKMAHAVCAGLRLCRSLTGFVQLINRGNVTYSSTAANAASPSTAEGLLHLLNLSQPVSVDLIICLLPPMPAKAYRFVGEMEVSGFVGTGSPGAHMFEGLAGTSCASPLRPPADSPDDVQLLLKFVELVRETRAKFDVVWVINVSTVRARLLIKPNPKANRKIGPPYIRGDERLG</sequence>
<dbReference type="InterPro" id="IPR036291">
    <property type="entry name" value="NAD(P)-bd_dom_sf"/>
</dbReference>
<dbReference type="SUPFAM" id="SSF51735">
    <property type="entry name" value="NAD(P)-binding Rossmann-fold domains"/>
    <property type="match status" value="1"/>
</dbReference>
<organism evidence="2 3">
    <name type="scientific">Mycena rosella</name>
    <name type="common">Pink bonnet</name>
    <name type="synonym">Agaricus rosellus</name>
    <dbReference type="NCBI Taxonomy" id="1033263"/>
    <lineage>
        <taxon>Eukaryota</taxon>
        <taxon>Fungi</taxon>
        <taxon>Dikarya</taxon>
        <taxon>Basidiomycota</taxon>
        <taxon>Agaricomycotina</taxon>
        <taxon>Agaricomycetes</taxon>
        <taxon>Agaricomycetidae</taxon>
        <taxon>Agaricales</taxon>
        <taxon>Marasmiineae</taxon>
        <taxon>Mycenaceae</taxon>
        <taxon>Mycena</taxon>
    </lineage>
</organism>
<dbReference type="InterPro" id="IPR015814">
    <property type="entry name" value="Pgluconate_DH_NAD-bd_C"/>
</dbReference>
<evidence type="ECO:0000313" key="3">
    <source>
        <dbReference type="Proteomes" id="UP001221757"/>
    </source>
</evidence>
<evidence type="ECO:0000313" key="2">
    <source>
        <dbReference type="EMBL" id="KAJ7692902.1"/>
    </source>
</evidence>
<evidence type="ECO:0000259" key="1">
    <source>
        <dbReference type="Pfam" id="PF09130"/>
    </source>
</evidence>
<dbReference type="Proteomes" id="UP001221757">
    <property type="component" value="Unassembled WGS sequence"/>
</dbReference>